<dbReference type="Gene3D" id="3.40.50.150">
    <property type="entry name" value="Vaccinia Virus protein VP39"/>
    <property type="match status" value="1"/>
</dbReference>
<dbReference type="PANTHER" id="PTHR13610:SF9">
    <property type="entry name" value="FI06469P"/>
    <property type="match status" value="1"/>
</dbReference>
<keyword evidence="4" id="KW-0812">Transmembrane</keyword>
<dbReference type="Pfam" id="PF08123">
    <property type="entry name" value="DOT1"/>
    <property type="match status" value="1"/>
</dbReference>
<proteinExistence type="predicted"/>
<evidence type="ECO:0000256" key="3">
    <source>
        <dbReference type="ARBA" id="ARBA00022691"/>
    </source>
</evidence>
<evidence type="ECO:0000259" key="5">
    <source>
        <dbReference type="Pfam" id="PF08123"/>
    </source>
</evidence>
<accession>A0A2M6P164</accession>
<dbReference type="Proteomes" id="UP000228528">
    <property type="component" value="Unassembled WGS sequence"/>
</dbReference>
<dbReference type="InterPro" id="IPR025789">
    <property type="entry name" value="DOT1_dom"/>
</dbReference>
<dbReference type="PANTHER" id="PTHR13610">
    <property type="entry name" value="METHYLTRANSFERASE DOMAIN-CONTAINING PROTEIN"/>
    <property type="match status" value="1"/>
</dbReference>
<evidence type="ECO:0000256" key="1">
    <source>
        <dbReference type="ARBA" id="ARBA00022603"/>
    </source>
</evidence>
<evidence type="ECO:0000256" key="4">
    <source>
        <dbReference type="SAM" id="Phobius"/>
    </source>
</evidence>
<keyword evidence="1" id="KW-0489">Methyltransferase</keyword>
<dbReference type="InterPro" id="IPR026170">
    <property type="entry name" value="FAM173A/B"/>
</dbReference>
<name>A0A2M6P164_9BACT</name>
<feature type="transmembrane region" description="Helical" evidence="4">
    <location>
        <begin position="6"/>
        <end position="25"/>
    </location>
</feature>
<dbReference type="InterPro" id="IPR029063">
    <property type="entry name" value="SAM-dependent_MTases_sf"/>
</dbReference>
<dbReference type="GO" id="GO:0032259">
    <property type="term" value="P:methylation"/>
    <property type="evidence" value="ECO:0007669"/>
    <property type="project" value="UniProtKB-KW"/>
</dbReference>
<sequence length="170" mass="19336">MQDTITLIVTVGGFLFAMYSAYILYKNPTPFFPTSRKKIRKMIAFAELKPTDIVMDLGSGDGRIVLMCADSVQQAIGIEINRGLCYWGKMMAVLTNKKNAVFIVQDFWETDISHVDVLMLFCIKSEMAGLKEKIQKEMKPGSRVVSNIFSFPNWSPKKTDKNVYLYEVPK</sequence>
<keyword evidence="2" id="KW-0808">Transferase</keyword>
<evidence type="ECO:0000313" key="7">
    <source>
        <dbReference type="Proteomes" id="UP000228528"/>
    </source>
</evidence>
<dbReference type="SUPFAM" id="SSF53335">
    <property type="entry name" value="S-adenosyl-L-methionine-dependent methyltransferases"/>
    <property type="match status" value="1"/>
</dbReference>
<evidence type="ECO:0000313" key="6">
    <source>
        <dbReference type="EMBL" id="PIR77437.1"/>
    </source>
</evidence>
<keyword evidence="3" id="KW-0949">S-adenosyl-L-methionine</keyword>
<protein>
    <recommendedName>
        <fullName evidence="5">DOT1 domain-containing protein</fullName>
    </recommendedName>
</protein>
<dbReference type="AlphaFoldDB" id="A0A2M6P164"/>
<feature type="domain" description="DOT1" evidence="5">
    <location>
        <begin position="37"/>
        <end position="102"/>
    </location>
</feature>
<organism evidence="6 7">
    <name type="scientific">Candidatus Magasanikbacteria bacterium CG10_big_fil_rev_8_21_14_0_10_38_6</name>
    <dbReference type="NCBI Taxonomy" id="1974647"/>
    <lineage>
        <taxon>Bacteria</taxon>
        <taxon>Candidatus Magasanikiibacteriota</taxon>
    </lineage>
</organism>
<dbReference type="EMBL" id="PFBW01000108">
    <property type="protein sequence ID" value="PIR77437.1"/>
    <property type="molecule type" value="Genomic_DNA"/>
</dbReference>
<reference evidence="7" key="1">
    <citation type="submission" date="2017-09" db="EMBL/GenBank/DDBJ databases">
        <title>Depth-based differentiation of microbial function through sediment-hosted aquifers and enrichment of novel symbionts in the deep terrestrial subsurface.</title>
        <authorList>
            <person name="Probst A.J."/>
            <person name="Ladd B."/>
            <person name="Jarett J.K."/>
            <person name="Geller-Mcgrath D.E."/>
            <person name="Sieber C.M.K."/>
            <person name="Emerson J.B."/>
            <person name="Anantharaman K."/>
            <person name="Thomas B.C."/>
            <person name="Malmstrom R."/>
            <person name="Stieglmeier M."/>
            <person name="Klingl A."/>
            <person name="Woyke T."/>
            <person name="Ryan C.M."/>
            <person name="Banfield J.F."/>
        </authorList>
    </citation>
    <scope>NUCLEOTIDE SEQUENCE [LARGE SCALE GENOMIC DNA]</scope>
</reference>
<comment type="caution">
    <text evidence="6">The sequence shown here is derived from an EMBL/GenBank/DDBJ whole genome shotgun (WGS) entry which is preliminary data.</text>
</comment>
<keyword evidence="4" id="KW-0472">Membrane</keyword>
<keyword evidence="4" id="KW-1133">Transmembrane helix</keyword>
<dbReference type="GO" id="GO:0031151">
    <property type="term" value="F:histone H3K79 methyltransferase activity"/>
    <property type="evidence" value="ECO:0007669"/>
    <property type="project" value="InterPro"/>
</dbReference>
<evidence type="ECO:0000256" key="2">
    <source>
        <dbReference type="ARBA" id="ARBA00022679"/>
    </source>
</evidence>
<gene>
    <name evidence="6" type="ORF">COU30_02450</name>
</gene>